<evidence type="ECO:0000256" key="1">
    <source>
        <dbReference type="SAM" id="MobiDB-lite"/>
    </source>
</evidence>
<dbReference type="InterPro" id="IPR052336">
    <property type="entry name" value="MlaD_Phospholipid_Transporter"/>
</dbReference>
<feature type="domain" description="Mce/MlaD" evidence="3">
    <location>
        <begin position="40"/>
        <end position="115"/>
    </location>
</feature>
<protein>
    <submittedName>
        <fullName evidence="5">Phospholipid/cholesterol/gamma-HCH transport system substrate-binding protein</fullName>
    </submittedName>
</protein>
<dbReference type="NCBIfam" id="TIGR00996">
    <property type="entry name" value="Mtu_fam_mce"/>
    <property type="match status" value="1"/>
</dbReference>
<accession>A0A3D9SI00</accession>
<evidence type="ECO:0000256" key="2">
    <source>
        <dbReference type="SAM" id="Phobius"/>
    </source>
</evidence>
<dbReference type="PANTHER" id="PTHR33371">
    <property type="entry name" value="INTERMEMBRANE PHOSPHOLIPID TRANSPORT SYSTEM BINDING PROTEIN MLAD-RELATED"/>
    <property type="match status" value="1"/>
</dbReference>
<evidence type="ECO:0000313" key="5">
    <source>
        <dbReference type="EMBL" id="REE95539.1"/>
    </source>
</evidence>
<dbReference type="Pfam" id="PF02470">
    <property type="entry name" value="MlaD"/>
    <property type="match status" value="1"/>
</dbReference>
<keyword evidence="6" id="KW-1185">Reference proteome</keyword>
<dbReference type="PANTHER" id="PTHR33371:SF16">
    <property type="entry name" value="MCE-FAMILY PROTEIN MCE3F"/>
    <property type="match status" value="1"/>
</dbReference>
<dbReference type="GO" id="GO:0005576">
    <property type="term" value="C:extracellular region"/>
    <property type="evidence" value="ECO:0007669"/>
    <property type="project" value="TreeGrafter"/>
</dbReference>
<evidence type="ECO:0000313" key="6">
    <source>
        <dbReference type="Proteomes" id="UP000256661"/>
    </source>
</evidence>
<feature type="region of interest" description="Disordered" evidence="1">
    <location>
        <begin position="336"/>
        <end position="387"/>
    </location>
</feature>
<sequence length="420" mass="44239">MLTLGTRLKNYAFLVLSVTVVAYIGMRYADLSRYVGVRDYYVVRVDMAQTGGLYPNADVTYRGVSVGRVGPMRLSGQGLRADLHIQRSAPKIPSELRAVVANLSAVGEQYIDLRPQTQDGPYLRNGSVIPRSMTATPAPVTTMLTSLNRFASSVPLDSLRTVVDEFGRAFEGQGGNLQALMDTTNEYLTAADIALPQTTRLIVDAETVLRTQNEQAAALKSFARNAALFADRLASGDARLRELIITAPEVAAELVRALRDLDPGLSVLVANLLTTSDVALTRQRGLEELMVRLPQAVAAGSTAITPQGANFGMSLTFFSPLPCVRGYEATTYRNGLNTSSGPPLNRAASCKSPASSGVNVRGSANAPNGGGVPEARRPGSTDASIGGTLGLPGALGLPSVRTGATDLSGLLGLSGWATVD</sequence>
<keyword evidence="2" id="KW-1133">Transmembrane helix</keyword>
<dbReference type="InterPro" id="IPR005693">
    <property type="entry name" value="Mce"/>
</dbReference>
<dbReference type="RefSeq" id="WP_116021318.1">
    <property type="nucleotide sequence ID" value="NZ_QTTT01000001.1"/>
</dbReference>
<keyword evidence="2" id="KW-0812">Transmembrane</keyword>
<evidence type="ECO:0000259" key="4">
    <source>
        <dbReference type="Pfam" id="PF11887"/>
    </source>
</evidence>
<dbReference type="OrthoDB" id="4741753at2"/>
<dbReference type="AlphaFoldDB" id="A0A3D9SI00"/>
<dbReference type="EMBL" id="QTTT01000001">
    <property type="protein sequence ID" value="REE95539.1"/>
    <property type="molecule type" value="Genomic_DNA"/>
</dbReference>
<evidence type="ECO:0000259" key="3">
    <source>
        <dbReference type="Pfam" id="PF02470"/>
    </source>
</evidence>
<dbReference type="Pfam" id="PF11887">
    <property type="entry name" value="Mce4_CUP1"/>
    <property type="match status" value="1"/>
</dbReference>
<dbReference type="InterPro" id="IPR024516">
    <property type="entry name" value="Mce_C"/>
</dbReference>
<dbReference type="InterPro" id="IPR003399">
    <property type="entry name" value="Mce/MlaD"/>
</dbReference>
<gene>
    <name evidence="5" type="ORF">DFJ69_0929</name>
</gene>
<organism evidence="5 6">
    <name type="scientific">Thermomonospora umbrina</name>
    <dbReference type="NCBI Taxonomy" id="111806"/>
    <lineage>
        <taxon>Bacteria</taxon>
        <taxon>Bacillati</taxon>
        <taxon>Actinomycetota</taxon>
        <taxon>Actinomycetes</taxon>
        <taxon>Streptosporangiales</taxon>
        <taxon>Thermomonosporaceae</taxon>
        <taxon>Thermomonospora</taxon>
    </lineage>
</organism>
<reference evidence="5 6" key="1">
    <citation type="submission" date="2018-08" db="EMBL/GenBank/DDBJ databases">
        <title>Sequencing the genomes of 1000 actinobacteria strains.</title>
        <authorList>
            <person name="Klenk H.-P."/>
        </authorList>
    </citation>
    <scope>NUCLEOTIDE SEQUENCE [LARGE SCALE GENOMIC DNA]</scope>
    <source>
        <strain evidence="5 6">DSM 43927</strain>
    </source>
</reference>
<keyword evidence="2" id="KW-0472">Membrane</keyword>
<comment type="caution">
    <text evidence="5">The sequence shown here is derived from an EMBL/GenBank/DDBJ whole genome shotgun (WGS) entry which is preliminary data.</text>
</comment>
<dbReference type="Proteomes" id="UP000256661">
    <property type="component" value="Unassembled WGS sequence"/>
</dbReference>
<feature type="domain" description="Mammalian cell entry C-terminal" evidence="4">
    <location>
        <begin position="123"/>
        <end position="295"/>
    </location>
</feature>
<proteinExistence type="predicted"/>
<feature type="transmembrane region" description="Helical" evidence="2">
    <location>
        <begin position="12"/>
        <end position="29"/>
    </location>
</feature>
<name>A0A3D9SI00_9ACTN</name>